<evidence type="ECO:0000313" key="4">
    <source>
        <dbReference type="Proteomes" id="UP000295678"/>
    </source>
</evidence>
<sequence length="328" mass="34979">MLWDFSLATSLKALVRTWPFVLARMLVYGLVAMAYVLATGTGATVGWGLGALGEPGFRLAATVIGGAAGFGIVSLFLFLAREWFLYVLKAGHIAMLVAVLDGVPLPSGLAQLPTAARVVRARFIEANVLFVVDRMVMGVIRVVSGIVDVASTVVPVPGLARLVRAVLKVALGFVDEVILAYNIRIGSTNPFQTAQDALVLYAQNAGWILKNAIWLVLMVWSMTFLAFLVFLVPAAIALHLFPGPVANLGFVLAMVFALCLKAALLEPFAVASLIQVYFRAIEGQTPRADWRAHLDEVSSRFRGLGAAARSFAASPTDRPAAPARSDAA</sequence>
<dbReference type="OrthoDB" id="147179at2"/>
<reference evidence="3 4" key="1">
    <citation type="submission" date="2019-03" db="EMBL/GenBank/DDBJ databases">
        <title>Genomic Encyclopedia of Type Strains, Phase IV (KMG-IV): sequencing the most valuable type-strain genomes for metagenomic binning, comparative biology and taxonomic classification.</title>
        <authorList>
            <person name="Goeker M."/>
        </authorList>
    </citation>
    <scope>NUCLEOTIDE SEQUENCE [LARGE SCALE GENOMIC DNA]</scope>
    <source>
        <strain evidence="3 4">DSM 19345</strain>
    </source>
</reference>
<evidence type="ECO:0000313" key="3">
    <source>
        <dbReference type="EMBL" id="TCT03676.1"/>
    </source>
</evidence>
<feature type="region of interest" description="Disordered" evidence="1">
    <location>
        <begin position="309"/>
        <end position="328"/>
    </location>
</feature>
<dbReference type="Proteomes" id="UP000295678">
    <property type="component" value="Unassembled WGS sequence"/>
</dbReference>
<dbReference type="EMBL" id="SMAK01000018">
    <property type="protein sequence ID" value="TCT03676.1"/>
    <property type="molecule type" value="Genomic_DNA"/>
</dbReference>
<feature type="transmembrane region" description="Helical" evidence="2">
    <location>
        <begin position="21"/>
        <end position="47"/>
    </location>
</feature>
<keyword evidence="2" id="KW-1133">Transmembrane helix</keyword>
<protein>
    <submittedName>
        <fullName evidence="3">Uncharacterized protein</fullName>
    </submittedName>
</protein>
<proteinExistence type="predicted"/>
<gene>
    <name evidence="3" type="ORF">EDC22_11816</name>
</gene>
<organism evidence="3 4">
    <name type="scientific">Tepidamorphus gemmatus</name>
    <dbReference type="NCBI Taxonomy" id="747076"/>
    <lineage>
        <taxon>Bacteria</taxon>
        <taxon>Pseudomonadati</taxon>
        <taxon>Pseudomonadota</taxon>
        <taxon>Alphaproteobacteria</taxon>
        <taxon>Hyphomicrobiales</taxon>
        <taxon>Tepidamorphaceae</taxon>
        <taxon>Tepidamorphus</taxon>
    </lineage>
</organism>
<dbReference type="RefSeq" id="WP_132807928.1">
    <property type="nucleotide sequence ID" value="NZ_SMAK01000018.1"/>
</dbReference>
<comment type="caution">
    <text evidence="3">The sequence shown here is derived from an EMBL/GenBank/DDBJ whole genome shotgun (WGS) entry which is preliminary data.</text>
</comment>
<keyword evidence="2" id="KW-0812">Transmembrane</keyword>
<feature type="transmembrane region" description="Helical" evidence="2">
    <location>
        <begin position="212"/>
        <end position="238"/>
    </location>
</feature>
<keyword evidence="2" id="KW-0472">Membrane</keyword>
<dbReference type="AlphaFoldDB" id="A0A4R3LUJ0"/>
<feature type="transmembrane region" description="Helical" evidence="2">
    <location>
        <begin position="59"/>
        <end position="80"/>
    </location>
</feature>
<evidence type="ECO:0000256" key="2">
    <source>
        <dbReference type="SAM" id="Phobius"/>
    </source>
</evidence>
<accession>A0A4R3LUJ0</accession>
<keyword evidence="4" id="KW-1185">Reference proteome</keyword>
<feature type="transmembrane region" description="Helical" evidence="2">
    <location>
        <begin position="250"/>
        <end position="278"/>
    </location>
</feature>
<feature type="compositionally biased region" description="Low complexity" evidence="1">
    <location>
        <begin position="312"/>
        <end position="328"/>
    </location>
</feature>
<evidence type="ECO:0000256" key="1">
    <source>
        <dbReference type="SAM" id="MobiDB-lite"/>
    </source>
</evidence>
<name>A0A4R3LUJ0_9HYPH</name>